<keyword evidence="8" id="KW-0289">Folate biosynthesis</keyword>
<evidence type="ECO:0000256" key="4">
    <source>
        <dbReference type="ARBA" id="ARBA00012458"/>
    </source>
</evidence>
<organism evidence="10 11">
    <name type="scientific">Nitrosopumilus zosterae</name>
    <dbReference type="NCBI Taxonomy" id="718286"/>
    <lineage>
        <taxon>Archaea</taxon>
        <taxon>Nitrososphaerota</taxon>
        <taxon>Nitrososphaeria</taxon>
        <taxon>Nitrosopumilales</taxon>
        <taxon>Nitrosopumilaceae</taxon>
        <taxon>Nitrosopumilus</taxon>
    </lineage>
</organism>
<evidence type="ECO:0000256" key="8">
    <source>
        <dbReference type="ARBA" id="ARBA00022909"/>
    </source>
</evidence>
<dbReference type="SUPFAM" id="SSF51717">
    <property type="entry name" value="Dihydropteroate synthetase-like"/>
    <property type="match status" value="1"/>
</dbReference>
<evidence type="ECO:0000256" key="1">
    <source>
        <dbReference type="ARBA" id="ARBA00000012"/>
    </source>
</evidence>
<dbReference type="InterPro" id="IPR000489">
    <property type="entry name" value="Pterin-binding_dom"/>
</dbReference>
<evidence type="ECO:0000313" key="10">
    <source>
        <dbReference type="EMBL" id="GBH34774.1"/>
    </source>
</evidence>
<comment type="pathway">
    <text evidence="3">Cofactor biosynthesis; tetrahydrofolate biosynthesis; 7,8-dihydrofolate from 2-amino-4-hydroxy-6-hydroxymethyl-7,8-dihydropteridine diphosphate and 4-aminobenzoate: step 1/2.</text>
</comment>
<dbReference type="GeneID" id="76208422"/>
<dbReference type="EMBL" id="BGKI01000009">
    <property type="protein sequence ID" value="GBH34774.1"/>
    <property type="molecule type" value="Genomic_DNA"/>
</dbReference>
<name>A0A2S2KT05_9ARCH</name>
<comment type="caution">
    <text evidence="10">The sequence shown here is derived from an EMBL/GenBank/DDBJ whole genome shotgun (WGS) entry which is preliminary data.</text>
</comment>
<protein>
    <recommendedName>
        <fullName evidence="4">dihydropteroate synthase</fullName>
        <ecNumber evidence="4">2.5.1.15</ecNumber>
    </recommendedName>
</protein>
<dbReference type="Gene3D" id="3.20.20.20">
    <property type="entry name" value="Dihydropteroate synthase-like"/>
    <property type="match status" value="1"/>
</dbReference>
<evidence type="ECO:0000256" key="2">
    <source>
        <dbReference type="ARBA" id="ARBA00001946"/>
    </source>
</evidence>
<evidence type="ECO:0000313" key="11">
    <source>
        <dbReference type="Proteomes" id="UP000245829"/>
    </source>
</evidence>
<evidence type="ECO:0000256" key="7">
    <source>
        <dbReference type="ARBA" id="ARBA00022842"/>
    </source>
</evidence>
<dbReference type="InterPro" id="IPR045031">
    <property type="entry name" value="DHP_synth-like"/>
</dbReference>
<feature type="domain" description="Pterin-binding" evidence="9">
    <location>
        <begin position="26"/>
        <end position="287"/>
    </location>
</feature>
<dbReference type="Pfam" id="PF00809">
    <property type="entry name" value="Pterin_bind"/>
    <property type="match status" value="1"/>
</dbReference>
<dbReference type="NCBIfam" id="TIGR01496">
    <property type="entry name" value="DHPS"/>
    <property type="match status" value="1"/>
</dbReference>
<dbReference type="GO" id="GO:0004156">
    <property type="term" value="F:dihydropteroate synthase activity"/>
    <property type="evidence" value="ECO:0007669"/>
    <property type="project" value="UniProtKB-EC"/>
</dbReference>
<sequence>MTQIALDLINHVAKLANVGVGGKNPVRIMGILNTSPESFYKKSIHTSTIKIKNYIKEMENAGADFIDVGGMSTAPYLPTMISEKTESKRVLSAIKIIQNVSNLPISVDTCRAKVAKDALENGVEIINDISGLKYDDEMKKVVSKFSPSLILCAYDSKTVLGNPITSTKKLLRESLKIAKSSHISSEKIVLDPAIGFFRKTGQGQFFTKIKSDWVERDLSIIQNLNLIKQSFPILISVSNKSFLGRILGKENPADRLFGSIAAETISVVNGVDVIRTHNVQATKDAITVASNLSKQHKGL</sequence>
<evidence type="ECO:0000256" key="3">
    <source>
        <dbReference type="ARBA" id="ARBA00004763"/>
    </source>
</evidence>
<evidence type="ECO:0000259" key="9">
    <source>
        <dbReference type="PROSITE" id="PS50972"/>
    </source>
</evidence>
<keyword evidence="7" id="KW-0460">Magnesium</keyword>
<keyword evidence="11" id="KW-1185">Reference proteome</keyword>
<dbReference type="PROSITE" id="PS50972">
    <property type="entry name" value="PTERIN_BINDING"/>
    <property type="match status" value="1"/>
</dbReference>
<keyword evidence="6" id="KW-0479">Metal-binding</keyword>
<evidence type="ECO:0000256" key="6">
    <source>
        <dbReference type="ARBA" id="ARBA00022723"/>
    </source>
</evidence>
<dbReference type="GO" id="GO:0046654">
    <property type="term" value="P:tetrahydrofolate biosynthetic process"/>
    <property type="evidence" value="ECO:0007669"/>
    <property type="project" value="TreeGrafter"/>
</dbReference>
<evidence type="ECO:0000256" key="5">
    <source>
        <dbReference type="ARBA" id="ARBA00022679"/>
    </source>
</evidence>
<dbReference type="PANTHER" id="PTHR20941">
    <property type="entry name" value="FOLATE SYNTHESIS PROTEINS"/>
    <property type="match status" value="1"/>
</dbReference>
<proteinExistence type="predicted"/>
<reference evidence="10 11" key="1">
    <citation type="submission" date="2018-05" db="EMBL/GenBank/DDBJ databases">
        <title>genome sequencing of Nitrosopumilus sp. NM25.</title>
        <authorList>
            <person name="Mori K."/>
            <person name="Nakagawa T."/>
        </authorList>
    </citation>
    <scope>NUCLEOTIDE SEQUENCE [LARGE SCALE GENOMIC DNA]</scope>
    <source>
        <strain evidence="10 11">NM25</strain>
    </source>
</reference>
<dbReference type="PANTHER" id="PTHR20941:SF1">
    <property type="entry name" value="FOLIC ACID SYNTHESIS PROTEIN FOL1"/>
    <property type="match status" value="1"/>
</dbReference>
<comment type="cofactor">
    <cofactor evidence="2">
        <name>Mg(2+)</name>
        <dbReference type="ChEBI" id="CHEBI:18420"/>
    </cofactor>
</comment>
<dbReference type="GO" id="GO:0046656">
    <property type="term" value="P:folic acid biosynthetic process"/>
    <property type="evidence" value="ECO:0007669"/>
    <property type="project" value="UniProtKB-KW"/>
</dbReference>
<dbReference type="RefSeq" id="WP_370684794.1">
    <property type="nucleotide sequence ID" value="NZ_AP026695.1"/>
</dbReference>
<dbReference type="EC" id="2.5.1.15" evidence="4"/>
<dbReference type="InterPro" id="IPR006390">
    <property type="entry name" value="DHP_synth_dom"/>
</dbReference>
<dbReference type="Proteomes" id="UP000245829">
    <property type="component" value="Unassembled WGS sequence"/>
</dbReference>
<comment type="catalytic activity">
    <reaction evidence="1">
        <text>(7,8-dihydropterin-6-yl)methyl diphosphate + 4-aminobenzoate = 7,8-dihydropteroate + diphosphate</text>
        <dbReference type="Rhea" id="RHEA:19949"/>
        <dbReference type="ChEBI" id="CHEBI:17836"/>
        <dbReference type="ChEBI" id="CHEBI:17839"/>
        <dbReference type="ChEBI" id="CHEBI:33019"/>
        <dbReference type="ChEBI" id="CHEBI:72950"/>
        <dbReference type="EC" id="2.5.1.15"/>
    </reaction>
</comment>
<keyword evidence="5" id="KW-0808">Transferase</keyword>
<dbReference type="InterPro" id="IPR011005">
    <property type="entry name" value="Dihydropteroate_synth-like_sf"/>
</dbReference>
<gene>
    <name evidence="10" type="ORF">NZNM25_15650</name>
</gene>
<accession>A0A2S2KT05</accession>
<dbReference type="GO" id="GO:0046872">
    <property type="term" value="F:metal ion binding"/>
    <property type="evidence" value="ECO:0007669"/>
    <property type="project" value="UniProtKB-KW"/>
</dbReference>
<dbReference type="AlphaFoldDB" id="A0A2S2KT05"/>